<dbReference type="AlphaFoldDB" id="A0A833TSL0"/>
<dbReference type="GO" id="GO:0004857">
    <property type="term" value="F:enzyme inhibitor activity"/>
    <property type="evidence" value="ECO:0007669"/>
    <property type="project" value="InterPro"/>
</dbReference>
<dbReference type="CDD" id="cd15798">
    <property type="entry name" value="PMEI-like_3"/>
    <property type="match status" value="1"/>
</dbReference>
<sequence>PLPSLPISLQISHTLARTRSIMIKYRMTVFHAQRGNILVIIPLAVFLIFTEFLFLVGSVESLPTVLPSLPTHFSKIPGASPRADIFSGCRRTPYRAACESMLSSKLISAPPQTLGDLFHHSVQFSIGKANSARALAYNLSHSFETSHILLNGGMNDCLELLDDSLDQLANVVNHQRKPSPSSTDDVQTWLSAALTNQVTCLKSLENYRFKIGKGVMDATVRDLSHFISNSLNLYVSSNQNYHEAKKSSISSTGGHRRLMSDGFPSWVSAAERRLLRASIGEIEASAVVAKDGSGTHETIGEALALAASLAVGGYGRTVVHVKAGTYHENLNIRTDQNNLMLVGDGKGQTVIVGDRSNDGGWTTFRSATFAAMGDGFIARDITFVNSAGPAKHQAVALRIGSDKSVIFRCSILGYQDTLYTYSKRQFYRETDIYGTIDFIFGNSAVVFQNCNIYVRKPLPGQDNFITAQGRNSPDENTGISIHNCKIAAASDLKPVQSKVATYLGRPWFKHSRTVIMQSYLDGLIHPAGWAPWPGSSAFGKLYYGEYKNKGPGASISGRVKWPGYHASLTSADAQSFTVAGFIAGHLWLPSTGVSFDSGLFG</sequence>
<accession>A0A833TSL0</accession>
<dbReference type="PANTHER" id="PTHR31707">
    <property type="entry name" value="PECTINESTERASE"/>
    <property type="match status" value="1"/>
</dbReference>
<dbReference type="InterPro" id="IPR011050">
    <property type="entry name" value="Pectin_lyase_fold/virulence"/>
</dbReference>
<dbReference type="EC" id="3.1.1.11" evidence="9"/>
<dbReference type="InterPro" id="IPR012334">
    <property type="entry name" value="Pectin_lyas_fold"/>
</dbReference>
<comment type="caution">
    <text evidence="12">The sequence shown here is derived from an EMBL/GenBank/DDBJ whole genome shotgun (WGS) entry which is preliminary data.</text>
</comment>
<evidence type="ECO:0000256" key="1">
    <source>
        <dbReference type="ARBA" id="ARBA00004191"/>
    </source>
</evidence>
<evidence type="ECO:0000313" key="12">
    <source>
        <dbReference type="EMBL" id="KAF5442323.1"/>
    </source>
</evidence>
<dbReference type="Gene3D" id="2.160.20.10">
    <property type="entry name" value="Single-stranded right-handed beta-helix, Pectin lyase-like"/>
    <property type="match status" value="1"/>
</dbReference>
<reference evidence="12" key="2">
    <citation type="submission" date="2020-03" db="EMBL/GenBank/DDBJ databases">
        <title>Walnut 2.0.</title>
        <authorList>
            <person name="Marrano A."/>
            <person name="Britton M."/>
            <person name="Zimin A.V."/>
            <person name="Zaini P.A."/>
            <person name="Workman R."/>
            <person name="Puiu D."/>
            <person name="Bianco L."/>
            <person name="Allen B.J."/>
            <person name="Troggio M."/>
            <person name="Leslie C.A."/>
            <person name="Timp W."/>
            <person name="Dendekar A."/>
            <person name="Salzberg S.L."/>
            <person name="Neale D.B."/>
        </authorList>
    </citation>
    <scope>NUCLEOTIDE SEQUENCE</scope>
    <source>
        <tissue evidence="12">Leaves</tissue>
    </source>
</reference>
<comment type="similarity">
    <text evidence="3">In the N-terminal section; belongs to the PMEI family.</text>
</comment>
<dbReference type="EMBL" id="LIHL02000016">
    <property type="protein sequence ID" value="KAF5442323.1"/>
    <property type="molecule type" value="Genomic_DNA"/>
</dbReference>
<dbReference type="UniPathway" id="UPA00545">
    <property type="reaction ID" value="UER00823"/>
</dbReference>
<dbReference type="PROSITE" id="PS00503">
    <property type="entry name" value="PECTINESTERASE_2"/>
    <property type="match status" value="1"/>
</dbReference>
<dbReference type="Gramene" id="Jr12_08390_p1">
    <property type="protein sequence ID" value="cds.Jr12_08390_p1"/>
    <property type="gene ID" value="Jr12_08390"/>
</dbReference>
<dbReference type="GO" id="GO:0042545">
    <property type="term" value="P:cell wall modification"/>
    <property type="evidence" value="ECO:0007669"/>
    <property type="project" value="UniProtKB-UniRule"/>
</dbReference>
<dbReference type="SUPFAM" id="SSF101148">
    <property type="entry name" value="Plant invertase/pectin methylesterase inhibitor"/>
    <property type="match status" value="1"/>
</dbReference>
<feature type="active site" evidence="8">
    <location>
        <position position="437"/>
    </location>
</feature>
<evidence type="ECO:0000256" key="7">
    <source>
        <dbReference type="ARBA" id="ARBA00023085"/>
    </source>
</evidence>
<feature type="non-terminal residue" evidence="12">
    <location>
        <position position="1"/>
    </location>
</feature>
<protein>
    <recommendedName>
        <fullName evidence="9">Pectinesterase</fullName>
        <ecNumber evidence="9">3.1.1.11</ecNumber>
    </recommendedName>
</protein>
<comment type="catalytic activity">
    <reaction evidence="9">
        <text>[(1-&gt;4)-alpha-D-galacturonosyl methyl ester](n) + n H2O = [(1-&gt;4)-alpha-D-galacturonosyl](n) + n methanol + n H(+)</text>
        <dbReference type="Rhea" id="RHEA:22380"/>
        <dbReference type="Rhea" id="RHEA-COMP:14570"/>
        <dbReference type="Rhea" id="RHEA-COMP:14573"/>
        <dbReference type="ChEBI" id="CHEBI:15377"/>
        <dbReference type="ChEBI" id="CHEBI:15378"/>
        <dbReference type="ChEBI" id="CHEBI:17790"/>
        <dbReference type="ChEBI" id="CHEBI:140522"/>
        <dbReference type="ChEBI" id="CHEBI:140523"/>
        <dbReference type="EC" id="3.1.1.11"/>
    </reaction>
</comment>
<keyword evidence="5" id="KW-0964">Secreted</keyword>
<feature type="domain" description="Pectinesterase inhibitor" evidence="11">
    <location>
        <begin position="80"/>
        <end position="233"/>
    </location>
</feature>
<dbReference type="InterPro" id="IPR000070">
    <property type="entry name" value="Pectinesterase_cat"/>
</dbReference>
<dbReference type="Pfam" id="PF04043">
    <property type="entry name" value="PMEI"/>
    <property type="match status" value="1"/>
</dbReference>
<keyword evidence="10" id="KW-0812">Transmembrane</keyword>
<keyword evidence="10" id="KW-0472">Membrane</keyword>
<comment type="subcellular location">
    <subcellularLocation>
        <location evidence="1">Secreted</location>
        <location evidence="1">Cell wall</location>
    </subcellularLocation>
</comment>
<reference evidence="12" key="1">
    <citation type="submission" date="2015-10" db="EMBL/GenBank/DDBJ databases">
        <authorList>
            <person name="Martinez-Garcia P.J."/>
            <person name="Crepeau M.W."/>
            <person name="Puiu D."/>
            <person name="Gonzalez-Ibeas D."/>
            <person name="Whalen J."/>
            <person name="Stevens K."/>
            <person name="Paul R."/>
            <person name="Butterfield T."/>
            <person name="Britton M."/>
            <person name="Reagan R."/>
            <person name="Chakraborty S."/>
            <person name="Walawage S.L."/>
            <person name="Vasquez-Gross H.A."/>
            <person name="Cardeno C."/>
            <person name="Famula R."/>
            <person name="Pratt K."/>
            <person name="Kuruganti S."/>
            <person name="Aradhya M.K."/>
            <person name="Leslie C.A."/>
            <person name="Dandekar A.M."/>
            <person name="Salzberg S.L."/>
            <person name="Wegrzyn J.L."/>
            <person name="Langley C.H."/>
            <person name="Neale D.B."/>
        </authorList>
    </citation>
    <scope>NUCLEOTIDE SEQUENCE</scope>
    <source>
        <tissue evidence="12">Leaves</tissue>
    </source>
</reference>
<proteinExistence type="inferred from homology"/>
<evidence type="ECO:0000313" key="14">
    <source>
        <dbReference type="Proteomes" id="UP000619265"/>
    </source>
</evidence>
<keyword evidence="10" id="KW-1133">Transmembrane helix</keyword>
<keyword evidence="7 9" id="KW-0063">Aspartyl esterase</keyword>
<dbReference type="FunFam" id="2.160.20.10:FF:000001">
    <property type="entry name" value="Pectinesterase"/>
    <property type="match status" value="1"/>
</dbReference>
<evidence type="ECO:0000256" key="4">
    <source>
        <dbReference type="ARBA" id="ARBA00007786"/>
    </source>
</evidence>
<evidence type="ECO:0000256" key="6">
    <source>
        <dbReference type="ARBA" id="ARBA00022801"/>
    </source>
</evidence>
<dbReference type="SMART" id="SM00856">
    <property type="entry name" value="PMEI"/>
    <property type="match status" value="1"/>
</dbReference>
<dbReference type="NCBIfam" id="TIGR01614">
    <property type="entry name" value="PME_inhib"/>
    <property type="match status" value="1"/>
</dbReference>
<evidence type="ECO:0000256" key="8">
    <source>
        <dbReference type="PROSITE-ProRule" id="PRU10040"/>
    </source>
</evidence>
<organism evidence="12 14">
    <name type="scientific">Juglans regia</name>
    <name type="common">English walnut</name>
    <dbReference type="NCBI Taxonomy" id="51240"/>
    <lineage>
        <taxon>Eukaryota</taxon>
        <taxon>Viridiplantae</taxon>
        <taxon>Streptophyta</taxon>
        <taxon>Embryophyta</taxon>
        <taxon>Tracheophyta</taxon>
        <taxon>Spermatophyta</taxon>
        <taxon>Magnoliopsida</taxon>
        <taxon>eudicotyledons</taxon>
        <taxon>Gunneridae</taxon>
        <taxon>Pentapetalae</taxon>
        <taxon>rosids</taxon>
        <taxon>fabids</taxon>
        <taxon>Fagales</taxon>
        <taxon>Juglandaceae</taxon>
        <taxon>Juglans</taxon>
    </lineage>
</organism>
<dbReference type="InterPro" id="IPR006501">
    <property type="entry name" value="Pectinesterase_inhib_dom"/>
</dbReference>
<dbReference type="Gramene" id="Jr16_01830_p1">
    <property type="protein sequence ID" value="cds.Jr16_01830_p1"/>
    <property type="gene ID" value="Jr16_01830"/>
</dbReference>
<dbReference type="GO" id="GO:0045490">
    <property type="term" value="P:pectin catabolic process"/>
    <property type="evidence" value="ECO:0007669"/>
    <property type="project" value="UniProtKB-UniRule"/>
</dbReference>
<evidence type="ECO:0000256" key="9">
    <source>
        <dbReference type="RuleBase" id="RU000589"/>
    </source>
</evidence>
<dbReference type="InterPro" id="IPR033131">
    <property type="entry name" value="Pectinesterase_Asp_AS"/>
</dbReference>
<dbReference type="Pfam" id="PF01095">
    <property type="entry name" value="Pectinesterase"/>
    <property type="match status" value="1"/>
</dbReference>
<evidence type="ECO:0000313" key="13">
    <source>
        <dbReference type="EMBL" id="KAF5452061.1"/>
    </source>
</evidence>
<dbReference type="Gene3D" id="1.20.140.40">
    <property type="entry name" value="Invertase/pectin methylesterase inhibitor family protein"/>
    <property type="match status" value="1"/>
</dbReference>
<evidence type="ECO:0000256" key="2">
    <source>
        <dbReference type="ARBA" id="ARBA00005184"/>
    </source>
</evidence>
<feature type="transmembrane region" description="Helical" evidence="10">
    <location>
        <begin position="36"/>
        <end position="57"/>
    </location>
</feature>
<evidence type="ECO:0000256" key="5">
    <source>
        <dbReference type="ARBA" id="ARBA00022512"/>
    </source>
</evidence>
<comment type="pathway">
    <text evidence="2 9">Glycan metabolism; pectin degradation; 2-dehydro-3-deoxy-D-gluconate from pectin: step 1/5.</text>
</comment>
<evidence type="ECO:0000259" key="11">
    <source>
        <dbReference type="SMART" id="SM00856"/>
    </source>
</evidence>
<evidence type="ECO:0000256" key="10">
    <source>
        <dbReference type="SAM" id="Phobius"/>
    </source>
</evidence>
<keyword evidence="6 9" id="KW-0378">Hydrolase</keyword>
<keyword evidence="5" id="KW-0134">Cell wall</keyword>
<dbReference type="SUPFAM" id="SSF51126">
    <property type="entry name" value="Pectin lyase-like"/>
    <property type="match status" value="1"/>
</dbReference>
<dbReference type="InterPro" id="IPR035513">
    <property type="entry name" value="Invertase/methylesterase_inhib"/>
</dbReference>
<dbReference type="Proteomes" id="UP000619265">
    <property type="component" value="Unassembled WGS sequence"/>
</dbReference>
<gene>
    <name evidence="13" type="ORF">F2P56_027099</name>
    <name evidence="12" type="ORF">F2P56_034993</name>
</gene>
<comment type="similarity">
    <text evidence="4">In the C-terminal section; belongs to the pectinesterase family.</text>
</comment>
<dbReference type="EMBL" id="LIHL02000012">
    <property type="protein sequence ID" value="KAF5452061.1"/>
    <property type="molecule type" value="Genomic_DNA"/>
</dbReference>
<dbReference type="GO" id="GO:0030599">
    <property type="term" value="F:pectinesterase activity"/>
    <property type="evidence" value="ECO:0007669"/>
    <property type="project" value="UniProtKB-UniRule"/>
</dbReference>
<evidence type="ECO:0000256" key="3">
    <source>
        <dbReference type="ARBA" id="ARBA00006027"/>
    </source>
</evidence>
<name>A0A833TSL0_JUGRE</name>